<evidence type="ECO:0000313" key="3">
    <source>
        <dbReference type="EMBL" id="MDR6846399.1"/>
    </source>
</evidence>
<keyword evidence="4" id="KW-1185">Reference proteome</keyword>
<dbReference type="RefSeq" id="WP_310008539.1">
    <property type="nucleotide sequence ID" value="NZ_JAVDTX010000007.1"/>
</dbReference>
<feature type="transmembrane region" description="Helical" evidence="1">
    <location>
        <begin position="188"/>
        <end position="206"/>
    </location>
</feature>
<comment type="caution">
    <text evidence="3">The sequence shown here is derived from an EMBL/GenBank/DDBJ whole genome shotgun (WGS) entry which is preliminary data.</text>
</comment>
<organism evidence="3 4">
    <name type="scientific">Flavobacterium granuli</name>
    <dbReference type="NCBI Taxonomy" id="280093"/>
    <lineage>
        <taxon>Bacteria</taxon>
        <taxon>Pseudomonadati</taxon>
        <taxon>Bacteroidota</taxon>
        <taxon>Flavobacteriia</taxon>
        <taxon>Flavobacteriales</taxon>
        <taxon>Flavobacteriaceae</taxon>
        <taxon>Flavobacterium</taxon>
    </lineage>
</organism>
<sequence length="379" mass="44461">MKLSFKRITAKASFIPEIDGLRFIAITSVILYHFHHFLVEKDNNQYYDDFDYSFLHRILEHGFLGVPLFFVISGFILALPFANEHLNNGNKVLLKNYFLKRLTRLEPPYIIVMTLLLLGSVYVAKTFTISDGIASYLSSIFYLNNFIYPNFTSTLNVVTWSLEIEVQFYILAPLLACTFLIKKASNRRSILSCVAVILVIFNQLYSLPYLSLIKYFQYFIIGFLLADLYVSNYQLLPKTKIDYLIGVFLFCFIWLFDVNDFNSIYSRIIFELAQLSCIFLFYYYVLFHKIFRFLSFKLITNIGGMCYSIYLLHYPIISLIGNNILNYTFSKYSYINTFIYISILIFAIGIISSCFFLLIERPCMDKDWYKKIARRIVGT</sequence>
<evidence type="ECO:0000313" key="4">
    <source>
        <dbReference type="Proteomes" id="UP001261871"/>
    </source>
</evidence>
<keyword evidence="1" id="KW-0472">Membrane</keyword>
<dbReference type="InterPro" id="IPR002656">
    <property type="entry name" value="Acyl_transf_3_dom"/>
</dbReference>
<name>A0ABU1S5S8_9FLAO</name>
<keyword evidence="1" id="KW-0812">Transmembrane</keyword>
<feature type="transmembrane region" description="Helical" evidence="1">
    <location>
        <begin position="157"/>
        <end position="181"/>
    </location>
</feature>
<reference evidence="3 4" key="1">
    <citation type="submission" date="2023-07" db="EMBL/GenBank/DDBJ databases">
        <title>Sorghum-associated microbial communities from plants grown in Nebraska, USA.</title>
        <authorList>
            <person name="Schachtman D."/>
        </authorList>
    </citation>
    <scope>NUCLEOTIDE SEQUENCE [LARGE SCALE GENOMIC DNA]</scope>
    <source>
        <strain evidence="3 4">BE124</strain>
    </source>
</reference>
<feature type="transmembrane region" description="Helical" evidence="1">
    <location>
        <begin position="298"/>
        <end position="317"/>
    </location>
</feature>
<proteinExistence type="predicted"/>
<feature type="transmembrane region" description="Helical" evidence="1">
    <location>
        <begin position="21"/>
        <end position="38"/>
    </location>
</feature>
<gene>
    <name evidence="3" type="ORF">J2W95_003115</name>
</gene>
<feature type="transmembrane region" description="Helical" evidence="1">
    <location>
        <begin position="109"/>
        <end position="137"/>
    </location>
</feature>
<dbReference type="EMBL" id="JAVDTX010000007">
    <property type="protein sequence ID" value="MDR6846399.1"/>
    <property type="molecule type" value="Genomic_DNA"/>
</dbReference>
<evidence type="ECO:0000256" key="1">
    <source>
        <dbReference type="SAM" id="Phobius"/>
    </source>
</evidence>
<dbReference type="PANTHER" id="PTHR23028">
    <property type="entry name" value="ACETYLTRANSFERASE"/>
    <property type="match status" value="1"/>
</dbReference>
<feature type="transmembrane region" description="Helical" evidence="1">
    <location>
        <begin position="241"/>
        <end position="258"/>
    </location>
</feature>
<keyword evidence="1" id="KW-1133">Transmembrane helix</keyword>
<feature type="transmembrane region" description="Helical" evidence="1">
    <location>
        <begin position="264"/>
        <end position="286"/>
    </location>
</feature>
<feature type="domain" description="Acyltransferase 3" evidence="2">
    <location>
        <begin position="16"/>
        <end position="351"/>
    </location>
</feature>
<dbReference type="Proteomes" id="UP001261871">
    <property type="component" value="Unassembled WGS sequence"/>
</dbReference>
<protein>
    <submittedName>
        <fullName evidence="3">Peptidoglycan/LPS O-acetylase OafA/YrhL</fullName>
    </submittedName>
</protein>
<feature type="transmembrane region" description="Helical" evidence="1">
    <location>
        <begin position="337"/>
        <end position="359"/>
    </location>
</feature>
<accession>A0ABU1S5S8</accession>
<dbReference type="InterPro" id="IPR050879">
    <property type="entry name" value="Acyltransferase_3"/>
</dbReference>
<feature type="transmembrane region" description="Helical" evidence="1">
    <location>
        <begin position="212"/>
        <end position="229"/>
    </location>
</feature>
<dbReference type="Pfam" id="PF01757">
    <property type="entry name" value="Acyl_transf_3"/>
    <property type="match status" value="1"/>
</dbReference>
<dbReference type="PANTHER" id="PTHR23028:SF53">
    <property type="entry name" value="ACYL_TRANSF_3 DOMAIN-CONTAINING PROTEIN"/>
    <property type="match status" value="1"/>
</dbReference>
<evidence type="ECO:0000259" key="2">
    <source>
        <dbReference type="Pfam" id="PF01757"/>
    </source>
</evidence>
<feature type="transmembrane region" description="Helical" evidence="1">
    <location>
        <begin position="58"/>
        <end position="81"/>
    </location>
</feature>